<feature type="compositionally biased region" description="Acidic residues" evidence="4">
    <location>
        <begin position="373"/>
        <end position="395"/>
    </location>
</feature>
<proteinExistence type="inferred from homology"/>
<dbReference type="Gene3D" id="3.30.40.10">
    <property type="entry name" value="Zinc/RING finger domain, C3HC4 (zinc finger)"/>
    <property type="match status" value="1"/>
</dbReference>
<dbReference type="SMART" id="SM00531">
    <property type="entry name" value="TFIIE"/>
    <property type="match status" value="1"/>
</dbReference>
<evidence type="ECO:0000313" key="7">
    <source>
        <dbReference type="Proteomes" id="UP000038830"/>
    </source>
</evidence>
<feature type="compositionally biased region" description="Basic and acidic residues" evidence="4">
    <location>
        <begin position="280"/>
        <end position="307"/>
    </location>
</feature>
<evidence type="ECO:0000313" key="6">
    <source>
        <dbReference type="EMBL" id="CEP23995.1"/>
    </source>
</evidence>
<feature type="compositionally biased region" description="Polar residues" evidence="4">
    <location>
        <begin position="332"/>
        <end position="343"/>
    </location>
</feature>
<comment type="similarity">
    <text evidence="1">Belongs to the TFIIE alpha subunit family.</text>
</comment>
<keyword evidence="3" id="KW-0804">Transcription</keyword>
<organism evidence="6 7">
    <name type="scientific">Cyberlindnera jadinii (strain ATCC 18201 / CBS 1600 / BCRC 20928 / JCM 3617 / NBRC 0987 / NRRL Y-1542)</name>
    <name type="common">Torula yeast</name>
    <name type="synonym">Candida utilis</name>
    <dbReference type="NCBI Taxonomy" id="983966"/>
    <lineage>
        <taxon>Eukaryota</taxon>
        <taxon>Fungi</taxon>
        <taxon>Dikarya</taxon>
        <taxon>Ascomycota</taxon>
        <taxon>Saccharomycotina</taxon>
        <taxon>Saccharomycetes</taxon>
        <taxon>Phaffomycetales</taxon>
        <taxon>Phaffomycetaceae</taxon>
        <taxon>Cyberlindnera</taxon>
    </lineage>
</organism>
<reference evidence="7" key="1">
    <citation type="journal article" date="2015" name="J. Biotechnol.">
        <title>The structure of the Cyberlindnera jadinii genome and its relation to Candida utilis analyzed by the occurrence of single nucleotide polymorphisms.</title>
        <authorList>
            <person name="Rupp O."/>
            <person name="Brinkrolf K."/>
            <person name="Buerth C."/>
            <person name="Kunigo M."/>
            <person name="Schneider J."/>
            <person name="Jaenicke S."/>
            <person name="Goesmann A."/>
            <person name="Puehler A."/>
            <person name="Jaeger K.-E."/>
            <person name="Ernst J.F."/>
        </authorList>
    </citation>
    <scope>NUCLEOTIDE SEQUENCE [LARGE SCALE GENOMIC DNA]</scope>
    <source>
        <strain evidence="7">ATCC 18201 / CBS 1600 / BCRC 20928 / JCM 3617 / NBRC 0987 / NRRL Y-1542</strain>
    </source>
</reference>
<evidence type="ECO:0000256" key="2">
    <source>
        <dbReference type="ARBA" id="ARBA00023015"/>
    </source>
</evidence>
<dbReference type="Pfam" id="PF02002">
    <property type="entry name" value="TFIIE_alpha"/>
    <property type="match status" value="1"/>
</dbReference>
<dbReference type="EMBL" id="CDQK01000005">
    <property type="protein sequence ID" value="CEP23995.1"/>
    <property type="molecule type" value="Genomic_DNA"/>
</dbReference>
<dbReference type="PANTHER" id="PTHR13097">
    <property type="entry name" value="TRANSCRIPTION INITIATION FACTOR IIE, ALPHA SUBUNIT"/>
    <property type="match status" value="1"/>
</dbReference>
<evidence type="ECO:0000259" key="5">
    <source>
        <dbReference type="PROSITE" id="PS51344"/>
    </source>
</evidence>
<dbReference type="GO" id="GO:0005673">
    <property type="term" value="C:transcription factor TFIIE complex"/>
    <property type="evidence" value="ECO:0007669"/>
    <property type="project" value="TreeGrafter"/>
</dbReference>
<dbReference type="PROSITE" id="PS51344">
    <property type="entry name" value="HTH_TFE_IIE"/>
    <property type="match status" value="1"/>
</dbReference>
<name>A0A0H5C6Y4_CYBJN</name>
<sequence length="431" mass="48543">MDSTVKELIRYVSRGFYGRPYVLILDAVLVHSVLSEDDLSHLLGIQRKELRSLCNKLIDDRLLNIHVQREEGMNGMRPTTKTYYFIHFTEAIDAVKWKVHQVVQGVQQHIKADSSPQGYICPICKTKYSQLDAVALLNFEKNEFICSLCNEVLVEDDSGKVAKENQLKYSNLMKQLEPLINYLRKIDEHTIPENNFATSLSKMVPAVASTTASYTVSNFRKNTRMFDRNSYLNNASSMVAGARSQATLHVNISADGDDLQREKQAIEQEEKRKQNALPSWHEESTIGKSLGKLDQDEGEEPEVKLEDATAATTDANQEAAVEQEQDQHSEVTDTGASTSTTANAVEPAGEVDREAQEALAAYYAQLDQKAKEDADEEDFDEDFDEDEEFDDFEDVDIGENVATNTAQTLENQTSQEVNDIVEEIEFDSDEE</sequence>
<feature type="region of interest" description="Disordered" evidence="4">
    <location>
        <begin position="367"/>
        <end position="395"/>
    </location>
</feature>
<dbReference type="SUPFAM" id="SSF57783">
    <property type="entry name" value="Zinc beta-ribbon"/>
    <property type="match status" value="1"/>
</dbReference>
<evidence type="ECO:0000256" key="1">
    <source>
        <dbReference type="ARBA" id="ARBA00008947"/>
    </source>
</evidence>
<dbReference type="PANTHER" id="PTHR13097:SF7">
    <property type="entry name" value="GENERAL TRANSCRIPTION FACTOR IIE SUBUNIT 1"/>
    <property type="match status" value="1"/>
</dbReference>
<dbReference type="InterPro" id="IPR039997">
    <property type="entry name" value="TFE"/>
</dbReference>
<feature type="domain" description="HTH TFE/IIEalpha-type" evidence="5">
    <location>
        <begin position="5"/>
        <end position="96"/>
    </location>
</feature>
<accession>A0A0H5C6Y4</accession>
<dbReference type="GO" id="GO:0006367">
    <property type="term" value="P:transcription initiation at RNA polymerase II promoter"/>
    <property type="evidence" value="ECO:0007669"/>
    <property type="project" value="InterPro"/>
</dbReference>
<feature type="region of interest" description="Disordered" evidence="4">
    <location>
        <begin position="266"/>
        <end position="351"/>
    </location>
</feature>
<gene>
    <name evidence="6" type="primary">TFA1</name>
    <name evidence="6" type="ORF">BN1211_4701</name>
</gene>
<dbReference type="Proteomes" id="UP000038830">
    <property type="component" value="Unassembled WGS sequence"/>
</dbReference>
<keyword evidence="2" id="KW-0805">Transcription regulation</keyword>
<dbReference type="InterPro" id="IPR017919">
    <property type="entry name" value="TFIIE/TFIIEa_HTH"/>
</dbReference>
<evidence type="ECO:0000256" key="4">
    <source>
        <dbReference type="SAM" id="MobiDB-lite"/>
    </source>
</evidence>
<dbReference type="InterPro" id="IPR002853">
    <property type="entry name" value="TFIIE_asu"/>
</dbReference>
<protein>
    <submittedName>
        <fullName evidence="6">TFA1 protein</fullName>
    </submittedName>
</protein>
<dbReference type="InterPro" id="IPR013083">
    <property type="entry name" value="Znf_RING/FYVE/PHD"/>
</dbReference>
<dbReference type="AlphaFoldDB" id="A0A0H5C6Y4"/>
<dbReference type="InterPro" id="IPR024550">
    <property type="entry name" value="TFIIEa/SarR/Rpc3_HTH_dom"/>
</dbReference>
<evidence type="ECO:0000256" key="3">
    <source>
        <dbReference type="ARBA" id="ARBA00023163"/>
    </source>
</evidence>